<protein>
    <submittedName>
        <fullName evidence="2">Uncharacterized protein</fullName>
    </submittedName>
</protein>
<feature type="compositionally biased region" description="Polar residues" evidence="1">
    <location>
        <begin position="19"/>
        <end position="30"/>
    </location>
</feature>
<organism evidence="2 3">
    <name type="scientific">Clavelina lepadiformis</name>
    <name type="common">Light-bulb sea squirt</name>
    <name type="synonym">Ascidia lepadiformis</name>
    <dbReference type="NCBI Taxonomy" id="159417"/>
    <lineage>
        <taxon>Eukaryota</taxon>
        <taxon>Metazoa</taxon>
        <taxon>Chordata</taxon>
        <taxon>Tunicata</taxon>
        <taxon>Ascidiacea</taxon>
        <taxon>Aplousobranchia</taxon>
        <taxon>Clavelinidae</taxon>
        <taxon>Clavelina</taxon>
    </lineage>
</organism>
<keyword evidence="3" id="KW-1185">Reference proteome</keyword>
<evidence type="ECO:0000256" key="1">
    <source>
        <dbReference type="SAM" id="MobiDB-lite"/>
    </source>
</evidence>
<evidence type="ECO:0000313" key="3">
    <source>
        <dbReference type="Proteomes" id="UP001642483"/>
    </source>
</evidence>
<feature type="compositionally biased region" description="Basic and acidic residues" evidence="1">
    <location>
        <begin position="33"/>
        <end position="43"/>
    </location>
</feature>
<gene>
    <name evidence="2" type="ORF">CVLEPA_LOCUS15862</name>
</gene>
<accession>A0ABP0FYR5</accession>
<dbReference type="Proteomes" id="UP001642483">
    <property type="component" value="Unassembled WGS sequence"/>
</dbReference>
<name>A0ABP0FYR5_CLALP</name>
<sequence length="64" mass="7040">MIVFDSVAFTVSILLLKSTPTSNNSESRISQSKRRENFQEPREVLASPEGTSPCRDSPARASRG</sequence>
<proteinExistence type="predicted"/>
<dbReference type="EMBL" id="CAWYQH010000098">
    <property type="protein sequence ID" value="CAK8684741.1"/>
    <property type="molecule type" value="Genomic_DNA"/>
</dbReference>
<evidence type="ECO:0000313" key="2">
    <source>
        <dbReference type="EMBL" id="CAK8684741.1"/>
    </source>
</evidence>
<comment type="caution">
    <text evidence="2">The sequence shown here is derived from an EMBL/GenBank/DDBJ whole genome shotgun (WGS) entry which is preliminary data.</text>
</comment>
<reference evidence="2 3" key="1">
    <citation type="submission" date="2024-02" db="EMBL/GenBank/DDBJ databases">
        <authorList>
            <person name="Daric V."/>
            <person name="Darras S."/>
        </authorList>
    </citation>
    <scope>NUCLEOTIDE SEQUENCE [LARGE SCALE GENOMIC DNA]</scope>
</reference>
<feature type="region of interest" description="Disordered" evidence="1">
    <location>
        <begin position="19"/>
        <end position="64"/>
    </location>
</feature>